<dbReference type="AlphaFoldDB" id="A0A1B6NQ56"/>
<evidence type="ECO:0000313" key="1">
    <source>
        <dbReference type="EMBL" id="KTF05540.1"/>
    </source>
</evidence>
<organism evidence="1">
    <name type="scientific">marine sediment metagenome</name>
    <dbReference type="NCBI Taxonomy" id="412755"/>
    <lineage>
        <taxon>unclassified sequences</taxon>
        <taxon>metagenomes</taxon>
        <taxon>ecological metagenomes</taxon>
    </lineage>
</organism>
<reference evidence="1" key="1">
    <citation type="submission" date="2013-11" db="EMBL/GenBank/DDBJ databases">
        <title>Microbial diversity, functional groups and degradation webs in Northern and Southern Mediterranean and Red Sea marine crude oil polluted sites.</title>
        <authorList>
            <person name="Daffonchio D."/>
            <person name="Mapelli F."/>
            <person name="Ferrer M."/>
            <person name="Richter M."/>
            <person name="Cherif A."/>
            <person name="Malkawi H.I."/>
            <person name="Yakimov M.M."/>
            <person name="Abdel-Fattah Y.R."/>
            <person name="Blaghen M."/>
            <person name="Golyshin P.N."/>
            <person name="Kalogerakis N."/>
            <person name="Boon N."/>
            <person name="Magagnini M."/>
            <person name="Fava F."/>
        </authorList>
    </citation>
    <scope>NUCLEOTIDE SEQUENCE</scope>
</reference>
<evidence type="ECO:0008006" key="2">
    <source>
        <dbReference type="Google" id="ProtNLM"/>
    </source>
</evidence>
<feature type="non-terminal residue" evidence="1">
    <location>
        <position position="1"/>
    </location>
</feature>
<dbReference type="EMBL" id="AYSL01001722">
    <property type="protein sequence ID" value="KTF05540.1"/>
    <property type="molecule type" value="Genomic_DNA"/>
</dbReference>
<accession>A0A1B6NQ56</accession>
<comment type="caution">
    <text evidence="1">The sequence shown here is derived from an EMBL/GenBank/DDBJ whole genome shotgun (WGS) entry which is preliminary data.</text>
</comment>
<name>A0A1B6NQ56_9ZZZZ</name>
<protein>
    <recommendedName>
        <fullName evidence="2">RND efflux pump membrane fusion protein barrel-sandwich domain-containing protein</fullName>
    </recommendedName>
</protein>
<gene>
    <name evidence="1" type="ORF">MGSAQ_002964</name>
</gene>
<proteinExistence type="predicted"/>
<sequence>ISGLTEGQKYIAQGSFLLKSELEKDEAGHGH</sequence>